<dbReference type="InterPro" id="IPR036388">
    <property type="entry name" value="WH-like_DNA-bd_sf"/>
</dbReference>
<keyword evidence="10" id="KW-0251">Elongation factor</keyword>
<dbReference type="Pfam" id="PF03144">
    <property type="entry name" value="GTP_EFTU_D2"/>
    <property type="match status" value="1"/>
</dbReference>
<keyword evidence="3" id="KW-0963">Cytoplasm</keyword>
<evidence type="ECO:0000256" key="5">
    <source>
        <dbReference type="ARBA" id="ARBA00022917"/>
    </source>
</evidence>
<feature type="domain" description="Tr-type G" evidence="9">
    <location>
        <begin position="1"/>
        <end position="174"/>
    </location>
</feature>
<dbReference type="InterPro" id="IPR015190">
    <property type="entry name" value="Elong_fac_SelB-wing-hlx_typ-2"/>
</dbReference>
<dbReference type="Pfam" id="PF09106">
    <property type="entry name" value="WHD_2nd_SelB"/>
    <property type="match status" value="1"/>
</dbReference>
<dbReference type="InterPro" id="IPR004161">
    <property type="entry name" value="EFTu-like_2"/>
</dbReference>
<keyword evidence="6" id="KW-0342">GTP-binding</keyword>
<dbReference type="Gene3D" id="1.10.10.2770">
    <property type="match status" value="1"/>
</dbReference>
<name>A0A2P1NJ24_9BURK</name>
<dbReference type="InterPro" id="IPR004535">
    <property type="entry name" value="Transl_elong_SelB"/>
</dbReference>
<evidence type="ECO:0000256" key="4">
    <source>
        <dbReference type="ARBA" id="ARBA00022741"/>
    </source>
</evidence>
<dbReference type="CDD" id="cd03696">
    <property type="entry name" value="SelB_II"/>
    <property type="match status" value="1"/>
</dbReference>
<gene>
    <name evidence="10" type="primary">selB</name>
    <name evidence="10" type="ORF">C7H73_04975</name>
</gene>
<dbReference type="GO" id="GO:0001514">
    <property type="term" value="P:selenocysteine incorporation"/>
    <property type="evidence" value="ECO:0007669"/>
    <property type="project" value="InterPro"/>
</dbReference>
<dbReference type="SUPFAM" id="SSF50447">
    <property type="entry name" value="Translation proteins"/>
    <property type="match status" value="1"/>
</dbReference>
<evidence type="ECO:0000256" key="7">
    <source>
        <dbReference type="ARBA" id="ARBA00025526"/>
    </source>
</evidence>
<dbReference type="PANTHER" id="PTHR43721">
    <property type="entry name" value="ELONGATION FACTOR TU-RELATED"/>
    <property type="match status" value="1"/>
</dbReference>
<protein>
    <recommendedName>
        <fullName evidence="2">Selenocysteine-specific elongation factor</fullName>
    </recommendedName>
    <alternativeName>
        <fullName evidence="8">SelB translation factor</fullName>
    </alternativeName>
</protein>
<evidence type="ECO:0000313" key="10">
    <source>
        <dbReference type="EMBL" id="AVP57078.1"/>
    </source>
</evidence>
<evidence type="ECO:0000256" key="2">
    <source>
        <dbReference type="ARBA" id="ARBA00015953"/>
    </source>
</evidence>
<dbReference type="PANTHER" id="PTHR43721:SF9">
    <property type="entry name" value="GTP-BINDING PROTEIN 1"/>
    <property type="match status" value="1"/>
</dbReference>
<evidence type="ECO:0000313" key="11">
    <source>
        <dbReference type="Proteomes" id="UP000241829"/>
    </source>
</evidence>
<dbReference type="Pfam" id="PF21214">
    <property type="entry name" value="WHD_2nd_SelB_bact"/>
    <property type="match status" value="1"/>
</dbReference>
<accession>A0A2P1NJ24</accession>
<keyword evidence="4" id="KW-0547">Nucleotide-binding</keyword>
<dbReference type="GO" id="GO:0005737">
    <property type="term" value="C:cytoplasm"/>
    <property type="evidence" value="ECO:0007669"/>
    <property type="project" value="UniProtKB-SubCell"/>
</dbReference>
<comment type="subcellular location">
    <subcellularLocation>
        <location evidence="1">Cytoplasm</location>
    </subcellularLocation>
</comment>
<dbReference type="Gene3D" id="2.40.30.10">
    <property type="entry name" value="Translation factors"/>
    <property type="match status" value="1"/>
</dbReference>
<dbReference type="GO" id="GO:0003746">
    <property type="term" value="F:translation elongation factor activity"/>
    <property type="evidence" value="ECO:0007669"/>
    <property type="project" value="UniProtKB-KW"/>
</dbReference>
<dbReference type="NCBIfam" id="TIGR00475">
    <property type="entry name" value="selB"/>
    <property type="match status" value="1"/>
</dbReference>
<dbReference type="SUPFAM" id="SSF52540">
    <property type="entry name" value="P-loop containing nucleoside triphosphate hydrolases"/>
    <property type="match status" value="1"/>
</dbReference>
<dbReference type="InterPro" id="IPR027417">
    <property type="entry name" value="P-loop_NTPase"/>
</dbReference>
<dbReference type="Gene3D" id="3.40.50.300">
    <property type="entry name" value="P-loop containing nucleotide triphosphate hydrolases"/>
    <property type="match status" value="1"/>
</dbReference>
<dbReference type="InterPro" id="IPR048931">
    <property type="entry name" value="WHD_2nd_SelB_bact"/>
</dbReference>
<evidence type="ECO:0000256" key="8">
    <source>
        <dbReference type="ARBA" id="ARBA00031615"/>
    </source>
</evidence>
<dbReference type="PROSITE" id="PS51722">
    <property type="entry name" value="G_TR_2"/>
    <property type="match status" value="1"/>
</dbReference>
<organism evidence="10 11">
    <name type="scientific">Pulveribacter suum</name>
    <dbReference type="NCBI Taxonomy" id="2116657"/>
    <lineage>
        <taxon>Bacteria</taxon>
        <taxon>Pseudomonadati</taxon>
        <taxon>Pseudomonadota</taxon>
        <taxon>Betaproteobacteria</taxon>
        <taxon>Burkholderiales</taxon>
        <taxon>Comamonadaceae</taxon>
        <taxon>Pulveribacter</taxon>
    </lineage>
</organism>
<dbReference type="GO" id="GO:0003723">
    <property type="term" value="F:RNA binding"/>
    <property type="evidence" value="ECO:0007669"/>
    <property type="project" value="InterPro"/>
</dbReference>
<dbReference type="InterPro" id="IPR015191">
    <property type="entry name" value="SelB_WHD4"/>
</dbReference>
<proteinExistence type="predicted"/>
<reference evidence="11" key="1">
    <citation type="submission" date="2018-03" db="EMBL/GenBank/DDBJ databases">
        <title>Genome sequencing of Melaminivora sp. strain SC2-7.</title>
        <authorList>
            <person name="Kim S.-J."/>
            <person name="Heo J."/>
            <person name="Ahn J.-H."/>
            <person name="Kwon S.-W."/>
        </authorList>
    </citation>
    <scope>NUCLEOTIDE SEQUENCE [LARGE SCALE GENOMIC DNA]</scope>
    <source>
        <strain evidence="11">SC2-7</strain>
    </source>
</reference>
<dbReference type="CDD" id="cd04171">
    <property type="entry name" value="SelB"/>
    <property type="match status" value="1"/>
</dbReference>
<dbReference type="SUPFAM" id="SSF46785">
    <property type="entry name" value="Winged helix' DNA-binding domain"/>
    <property type="match status" value="3"/>
</dbReference>
<evidence type="ECO:0000259" key="9">
    <source>
        <dbReference type="PROSITE" id="PS51722"/>
    </source>
</evidence>
<dbReference type="InterPro" id="IPR009000">
    <property type="entry name" value="Transl_B-barrel_sf"/>
</dbReference>
<evidence type="ECO:0000256" key="6">
    <source>
        <dbReference type="ARBA" id="ARBA00023134"/>
    </source>
</evidence>
<dbReference type="AlphaFoldDB" id="A0A2P1NJ24"/>
<dbReference type="CDD" id="cd15491">
    <property type="entry name" value="selB_III"/>
    <property type="match status" value="1"/>
</dbReference>
<dbReference type="Pfam" id="PF09107">
    <property type="entry name" value="WHD_3rd_SelB"/>
    <property type="match status" value="1"/>
</dbReference>
<dbReference type="SUPFAM" id="SSF50465">
    <property type="entry name" value="EF-Tu/eEF-1alpha/eIF2-gamma C-terminal domain"/>
    <property type="match status" value="1"/>
</dbReference>
<dbReference type="InterPro" id="IPR057335">
    <property type="entry name" value="Beta-barrel_SelB"/>
</dbReference>
<keyword evidence="5" id="KW-0648">Protein biosynthesis</keyword>
<evidence type="ECO:0000256" key="1">
    <source>
        <dbReference type="ARBA" id="ARBA00004496"/>
    </source>
</evidence>
<keyword evidence="11" id="KW-1185">Reference proteome</keyword>
<dbReference type="RefSeq" id="WP_106845635.1">
    <property type="nucleotide sequence ID" value="NZ_CP027792.1"/>
</dbReference>
<dbReference type="InterPro" id="IPR009001">
    <property type="entry name" value="Transl_elong_EF1A/Init_IF2_C"/>
</dbReference>
<dbReference type="Proteomes" id="UP000241829">
    <property type="component" value="Chromosome"/>
</dbReference>
<dbReference type="OrthoDB" id="9803139at2"/>
<dbReference type="InterPro" id="IPR050055">
    <property type="entry name" value="EF-Tu_GTPase"/>
</dbReference>
<dbReference type="Pfam" id="PF25461">
    <property type="entry name" value="Beta-barrel_SelB"/>
    <property type="match status" value="1"/>
</dbReference>
<comment type="function">
    <text evidence="7">Translation factor necessary for the incorporation of selenocysteine into proteins. It probably replaces EF-Tu for the insertion of selenocysteine directed by the UGA codon. SelB binds GTP and GDP.</text>
</comment>
<dbReference type="EMBL" id="CP027792">
    <property type="protein sequence ID" value="AVP57078.1"/>
    <property type="molecule type" value="Genomic_DNA"/>
</dbReference>
<dbReference type="KEGG" id="melm:C7H73_04975"/>
<dbReference type="GO" id="GO:0005525">
    <property type="term" value="F:GTP binding"/>
    <property type="evidence" value="ECO:0007669"/>
    <property type="project" value="UniProtKB-KW"/>
</dbReference>
<dbReference type="Gene3D" id="1.10.10.10">
    <property type="entry name" value="Winged helix-like DNA-binding domain superfamily/Winged helix DNA-binding domain"/>
    <property type="match status" value="1"/>
</dbReference>
<sequence length="655" mass="69312">MIIGTAGHIDHGKTSLVRALTGVETTRLPEERRRGISIELGYAYLQDENGAPSLGFVDVPGHERLLHTMLAGATGVAHALLVVAADDGVMPQTREHLAVVALLGVTQATVAITKIDRLEPAVRAARLDEVHAQVRALLAGTALAHAPLFDVCATTGEGVDALRAHLQAAARAPQGAAGAQALRLPIDRAFTLAGVGTVVTGTLASGQVRVGDELSITPGPGGAPRSVRVRGLHAHNQPAESAHAGQRCALALAGVAKDEVHRGHWACTPSVALATTRIDVQCQLWPHEEHALRSGTPVHVHLGTSDVVGSIVLLQQDQLLPGGTALAQLVLHASVAAWHGDRGVLRDASATRTLAGVRVLDPFAPQRWRRTPERLAQLAALALPGRPERIAALLQHAPLGLPLAQTARAEGLADTAALPLPPGALLIDGGALALSPAALQGLCTLVLERLQAFHASNPDEIGPDARRLRRLAAPRAGDALWHYTVQHLVASQAVARTGHWLHLPEHAARLNAAEQALAEQLLPRLLDGAFEPPWVRTLAADLAAPEALVRQTLASLARRGQAFQVVKDLYYPLPTLERLAALARGCQQADGGLNAAAFRDATGLGRKRAIQVLEFFNRVGLTRRVKDAHLLRPDTALFGQEMGQEMRRDMPQEAG</sequence>
<dbReference type="InterPro" id="IPR000795">
    <property type="entry name" value="T_Tr_GTP-bd_dom"/>
</dbReference>
<dbReference type="GO" id="GO:0003924">
    <property type="term" value="F:GTPase activity"/>
    <property type="evidence" value="ECO:0007669"/>
    <property type="project" value="InterPro"/>
</dbReference>
<evidence type="ECO:0000256" key="3">
    <source>
        <dbReference type="ARBA" id="ARBA00022490"/>
    </source>
</evidence>
<dbReference type="Pfam" id="PF00009">
    <property type="entry name" value="GTP_EFTU"/>
    <property type="match status" value="1"/>
</dbReference>
<dbReference type="InterPro" id="IPR036390">
    <property type="entry name" value="WH_DNA-bd_sf"/>
</dbReference>